<dbReference type="RefSeq" id="WP_027291747.1">
    <property type="nucleotide sequence ID" value="NZ_CALVFX010000010.1"/>
</dbReference>
<evidence type="ECO:0000256" key="1">
    <source>
        <dbReference type="ARBA" id="ARBA00009670"/>
    </source>
</evidence>
<dbReference type="SUPFAM" id="SSF56112">
    <property type="entry name" value="Protein kinase-like (PK-like)"/>
    <property type="match status" value="1"/>
</dbReference>
<keyword evidence="2" id="KW-1133">Transmembrane helix</keyword>
<dbReference type="InterPro" id="IPR004147">
    <property type="entry name" value="ABC1_dom"/>
</dbReference>
<feature type="domain" description="ABC1 atypical kinase-like" evidence="3">
    <location>
        <begin position="94"/>
        <end position="337"/>
    </location>
</feature>
<evidence type="ECO:0000313" key="4">
    <source>
        <dbReference type="EMBL" id="SUE34378.1"/>
    </source>
</evidence>
<dbReference type="InterPro" id="IPR050154">
    <property type="entry name" value="UbiB_kinase"/>
</dbReference>
<dbReference type="GO" id="GO:0016740">
    <property type="term" value="F:transferase activity"/>
    <property type="evidence" value="ECO:0007669"/>
    <property type="project" value="UniProtKB-KW"/>
</dbReference>
<proteinExistence type="inferred from homology"/>
<dbReference type="EMBL" id="UGVL01000001">
    <property type="protein sequence ID" value="SUE34378.1"/>
    <property type="molecule type" value="Genomic_DNA"/>
</dbReference>
<gene>
    <name evidence="4" type="primary">ubiB</name>
    <name evidence="4" type="ORF">NCTC11190_01601</name>
</gene>
<sequence length="548" mass="62660">MKLTNIYIGYLKVNRAMEIAGILIRQGFDELIARTWLGRRIRKRRIRRSKPVYTTEERLRLTIEDLGPTYIKFGQILADRPDVVSERFRNELKKLQSRALPFDDQLARNLIEDELSAPIEKVFATFDETCMASASIGQVYGATLPDGSPVVVKIRRPKIEQKIKLDLYLMRFLAAKLAKNYPEMAAINIVGVVDEFGESILRELDYNNEAANILRFQQMFENDPTVYIPKVYLEYTTRRLLVMERVTGITPDDPTVLKANGLDTQQIALNGANALLTMILRHGFFHADPHAGNIFIMPGNVIAFIDFGMVGVLTPRDMNFLANISLGFVRRDPTVIADSLITLCNVRFFKKRDELIFSLQQMTAQYSHVPIDKLDYAGMIQQCIDLITKYSLQIPNGIFMLVKSLATIQKVAEKLDPDIPFTPLITPYAKDVIMQRFSPRKLAGELYQTLKNYANLALNLPGDVSEILYKLKQGEIRHNIRFENSEMLQKAVRNVGFRMAYAIILVGLFIGSVLLINTRSDLAYAKFLLWASSILIFILILKWMFRRK</sequence>
<dbReference type="Proteomes" id="UP000255233">
    <property type="component" value="Unassembled WGS sequence"/>
</dbReference>
<keyword evidence="2" id="KW-0472">Membrane</keyword>
<feature type="transmembrane region" description="Helical" evidence="2">
    <location>
        <begin position="527"/>
        <end position="545"/>
    </location>
</feature>
<dbReference type="CDD" id="cd05121">
    <property type="entry name" value="ABC1_ADCK3-like"/>
    <property type="match status" value="1"/>
</dbReference>
<dbReference type="InterPro" id="IPR011009">
    <property type="entry name" value="Kinase-like_dom_sf"/>
</dbReference>
<evidence type="ECO:0000313" key="5">
    <source>
        <dbReference type="Proteomes" id="UP000255233"/>
    </source>
</evidence>
<dbReference type="PANTHER" id="PTHR10566:SF113">
    <property type="entry name" value="PROTEIN ACTIVITY OF BC1 COMPLEX KINASE 7, CHLOROPLASTIC"/>
    <property type="match status" value="1"/>
</dbReference>
<name>A0A379MRX4_9BACT</name>
<keyword evidence="4" id="KW-0808">Transferase</keyword>
<dbReference type="AlphaFoldDB" id="A0A379MRX4"/>
<comment type="similarity">
    <text evidence="1">Belongs to the protein kinase superfamily. ADCK protein kinase family.</text>
</comment>
<protein>
    <submittedName>
        <fullName evidence="4">Aminoglycoside acetyltransferase regulator</fullName>
    </submittedName>
</protein>
<organism evidence="4 5">
    <name type="scientific">Rikenella microfusus</name>
    <dbReference type="NCBI Taxonomy" id="28139"/>
    <lineage>
        <taxon>Bacteria</taxon>
        <taxon>Pseudomonadati</taxon>
        <taxon>Bacteroidota</taxon>
        <taxon>Bacteroidia</taxon>
        <taxon>Bacteroidales</taxon>
        <taxon>Rikenellaceae</taxon>
        <taxon>Rikenella</taxon>
    </lineage>
</organism>
<accession>A0A379MRX4</accession>
<dbReference type="STRING" id="880526.GCA_000427365_02218"/>
<keyword evidence="2" id="KW-0812">Transmembrane</keyword>
<reference evidence="4 5" key="1">
    <citation type="submission" date="2018-06" db="EMBL/GenBank/DDBJ databases">
        <authorList>
            <consortium name="Pathogen Informatics"/>
            <person name="Doyle S."/>
        </authorList>
    </citation>
    <scope>NUCLEOTIDE SEQUENCE [LARGE SCALE GENOMIC DNA]</scope>
    <source>
        <strain evidence="4 5">NCTC11190</strain>
    </source>
</reference>
<evidence type="ECO:0000259" key="3">
    <source>
        <dbReference type="Pfam" id="PF03109"/>
    </source>
</evidence>
<feature type="transmembrane region" description="Helical" evidence="2">
    <location>
        <begin position="495"/>
        <end position="515"/>
    </location>
</feature>
<keyword evidence="5" id="KW-1185">Reference proteome</keyword>
<dbReference type="Pfam" id="PF03109">
    <property type="entry name" value="ABC1"/>
    <property type="match status" value="1"/>
</dbReference>
<dbReference type="OrthoDB" id="9795390at2"/>
<dbReference type="PANTHER" id="PTHR10566">
    <property type="entry name" value="CHAPERONE-ACTIVITY OF BC1 COMPLEX CABC1 -RELATED"/>
    <property type="match status" value="1"/>
</dbReference>
<evidence type="ECO:0000256" key="2">
    <source>
        <dbReference type="SAM" id="Phobius"/>
    </source>
</evidence>